<accession>A0AAD5TS35</accession>
<proteinExistence type="predicted"/>
<organism evidence="2 3">
    <name type="scientific">Geranomyces variabilis</name>
    <dbReference type="NCBI Taxonomy" id="109894"/>
    <lineage>
        <taxon>Eukaryota</taxon>
        <taxon>Fungi</taxon>
        <taxon>Fungi incertae sedis</taxon>
        <taxon>Chytridiomycota</taxon>
        <taxon>Chytridiomycota incertae sedis</taxon>
        <taxon>Chytridiomycetes</taxon>
        <taxon>Spizellomycetales</taxon>
        <taxon>Powellomycetaceae</taxon>
        <taxon>Geranomyces</taxon>
    </lineage>
</organism>
<evidence type="ECO:0000313" key="3">
    <source>
        <dbReference type="Proteomes" id="UP001212152"/>
    </source>
</evidence>
<dbReference type="Proteomes" id="UP001212152">
    <property type="component" value="Unassembled WGS sequence"/>
</dbReference>
<name>A0AAD5TS35_9FUNG</name>
<evidence type="ECO:0000313" key="2">
    <source>
        <dbReference type="EMBL" id="KAJ3185529.1"/>
    </source>
</evidence>
<feature type="region of interest" description="Disordered" evidence="1">
    <location>
        <begin position="514"/>
        <end position="568"/>
    </location>
</feature>
<keyword evidence="3" id="KW-1185">Reference proteome</keyword>
<evidence type="ECO:0000256" key="1">
    <source>
        <dbReference type="SAM" id="MobiDB-lite"/>
    </source>
</evidence>
<reference evidence="2" key="1">
    <citation type="submission" date="2020-05" db="EMBL/GenBank/DDBJ databases">
        <title>Phylogenomic resolution of chytrid fungi.</title>
        <authorList>
            <person name="Stajich J.E."/>
            <person name="Amses K."/>
            <person name="Simmons R."/>
            <person name="Seto K."/>
            <person name="Myers J."/>
            <person name="Bonds A."/>
            <person name="Quandt C.A."/>
            <person name="Barry K."/>
            <person name="Liu P."/>
            <person name="Grigoriev I."/>
            <person name="Longcore J.E."/>
            <person name="James T.Y."/>
        </authorList>
    </citation>
    <scope>NUCLEOTIDE SEQUENCE</scope>
    <source>
        <strain evidence="2">JEL0379</strain>
    </source>
</reference>
<feature type="compositionally biased region" description="Low complexity" evidence="1">
    <location>
        <begin position="464"/>
        <end position="478"/>
    </location>
</feature>
<comment type="caution">
    <text evidence="2">The sequence shown here is derived from an EMBL/GenBank/DDBJ whole genome shotgun (WGS) entry which is preliminary data.</text>
</comment>
<gene>
    <name evidence="2" type="ORF">HDU87_000152</name>
</gene>
<dbReference type="EMBL" id="JADGJQ010000001">
    <property type="protein sequence ID" value="KAJ3185529.1"/>
    <property type="molecule type" value="Genomic_DNA"/>
</dbReference>
<dbReference type="AlphaFoldDB" id="A0AAD5TS35"/>
<feature type="region of interest" description="Disordered" evidence="1">
    <location>
        <begin position="710"/>
        <end position="731"/>
    </location>
</feature>
<feature type="region of interest" description="Disordered" evidence="1">
    <location>
        <begin position="452"/>
        <end position="478"/>
    </location>
</feature>
<sequence length="795" mass="83236">MVVAPSVSSQSAAEAITPTRSLPIDPLPVDWVLHPVRGEFVAAFCNRYQCHVGFRDSDRHVVISLSKNNAPIEELEIGVAVFAGLIVQWKAQYMEEQQNQASISSMFQTLSAAPAAPVAALAVPAPAAETPVTAQAQTPTQVPTQVPTQPKLRVAADGSLKIADFRRSAAKTKALPATTIPAPAASLKPQLPTELLADTEPVKARNQEAATLQPQTLVQPNAATEAAAGEETQCTKTQQTPADAAGPSTLDIGCQKPEDFASERSLTIDQSLLVNMKDQVIYRMMDAETKRGGICTLDENSGVIVIHGATDTVVANTFNSLKAWHDLKVVQLKAKQAPKASNKTALPTLTETVTENLPIKSQVDATVDAAPALPPVPDATAVPEVPAGKTEDTVGPAITPAKEQDISAVPSAQVPVSNVSLPTVAPVGANPAVDLGADAEPLKPAVVNTTPVSAEQTGTGPINPVATSSPTTTPATVTPVVGPAPAVRKKSSLANLANAKPFVPNAPYILTSAESTMPAPAPPKVPVETHKPDQPSAALRGSAGNKPDQTSDAPKISVATDKAENLSDSELSITTPGYMNHTAARADSVVDANLAKLATPTVSPPRRRLVVADPTSRVVLIPAECQYLPAAPAANLFQGVQGVCARGGSGITALDNSRWLVTAYTEDAVEAAISQLDEFVETWIRYRVSSIHAIEAGTMPGEPAPAAAAAAAGGYHTDPNSPFPDYGGMASGQQFQFQPSPQYPAMQHQRPQKWAPLHQRVQRQQQQEVFGMSSGVGAGLYPGWQPPVVPNQWPH</sequence>
<feature type="region of interest" description="Disordered" evidence="1">
    <location>
        <begin position="737"/>
        <end position="756"/>
    </location>
</feature>
<protein>
    <submittedName>
        <fullName evidence="2">Uncharacterized protein</fullName>
    </submittedName>
</protein>